<dbReference type="CDD" id="cd00403">
    <property type="entry name" value="Ribosomal_L1"/>
    <property type="match status" value="1"/>
</dbReference>
<evidence type="ECO:0000256" key="1">
    <source>
        <dbReference type="SAM" id="MobiDB-lite"/>
    </source>
</evidence>
<feature type="region of interest" description="Disordered" evidence="1">
    <location>
        <begin position="318"/>
        <end position="349"/>
    </location>
</feature>
<evidence type="ECO:0008006" key="4">
    <source>
        <dbReference type="Google" id="ProtNLM"/>
    </source>
</evidence>
<keyword evidence="3" id="KW-1185">Reference proteome</keyword>
<dbReference type="Gene3D" id="3.40.50.790">
    <property type="match status" value="1"/>
</dbReference>
<gene>
    <name evidence="2" type="ORF">BOTNAR_0115g00050</name>
</gene>
<dbReference type="AlphaFoldDB" id="A0A4Z1ISL2"/>
<dbReference type="InterPro" id="IPR023674">
    <property type="entry name" value="Ribosomal_uL1-like"/>
</dbReference>
<dbReference type="STRING" id="278944.A0A4Z1ISL2"/>
<organism evidence="2 3">
    <name type="scientific">Botryotinia narcissicola</name>
    <dbReference type="NCBI Taxonomy" id="278944"/>
    <lineage>
        <taxon>Eukaryota</taxon>
        <taxon>Fungi</taxon>
        <taxon>Dikarya</taxon>
        <taxon>Ascomycota</taxon>
        <taxon>Pezizomycotina</taxon>
        <taxon>Leotiomycetes</taxon>
        <taxon>Helotiales</taxon>
        <taxon>Sclerotiniaceae</taxon>
        <taxon>Botryotinia</taxon>
    </lineage>
</organism>
<evidence type="ECO:0000313" key="3">
    <source>
        <dbReference type="Proteomes" id="UP000297452"/>
    </source>
</evidence>
<dbReference type="SUPFAM" id="SSF56808">
    <property type="entry name" value="Ribosomal protein L1"/>
    <property type="match status" value="1"/>
</dbReference>
<comment type="caution">
    <text evidence="2">The sequence shown here is derived from an EMBL/GenBank/DDBJ whole genome shotgun (WGS) entry which is preliminary data.</text>
</comment>
<name>A0A4Z1ISL2_9HELO</name>
<dbReference type="InterPro" id="IPR016095">
    <property type="entry name" value="Ribosomal_uL1_3-a/b-sand"/>
</dbReference>
<dbReference type="Pfam" id="PF00687">
    <property type="entry name" value="Ribosomal_L1"/>
    <property type="match status" value="1"/>
</dbReference>
<dbReference type="OrthoDB" id="10251727at2759"/>
<evidence type="ECO:0000313" key="2">
    <source>
        <dbReference type="EMBL" id="TGO62300.1"/>
    </source>
</evidence>
<feature type="compositionally biased region" description="Basic and acidic residues" evidence="1">
    <location>
        <begin position="338"/>
        <end position="349"/>
    </location>
</feature>
<dbReference type="FunFam" id="3.40.50.790:FF:000006">
    <property type="entry name" value="Electron transfer flavoprotein alpha-subunit"/>
    <property type="match status" value="1"/>
</dbReference>
<dbReference type="EMBL" id="PQXJ01000115">
    <property type="protein sequence ID" value="TGO62300.1"/>
    <property type="molecule type" value="Genomic_DNA"/>
</dbReference>
<accession>A0A4Z1ISL2</accession>
<protein>
    <recommendedName>
        <fullName evidence="4">Ribosomal protein L1</fullName>
    </recommendedName>
</protein>
<proteinExistence type="predicted"/>
<sequence length="407" mass="45233">MAPKSTTLTTKVESGSPYQLNHDQVLKASTALLKHISTSEAEKAKKGGAQNLLAENDDDDAESTPIWLTLTTKKHISDKTKLKPAKVTVPHSLNTSTTTTICLIVADPQRTYKDIVASAAFPAELSKRITKVVGVDKLKKKYKQYEAQRKLFAEHDIFLADDRVITLLPKLLGKSFYKSTTKRPIPVAIQAERPKTDGKRIARAKGEDAPKSAEPKKIAAEIEKAISSALVTLSSSTNSAIRIGYASWDAAKLAENLEVVVDTVIEKYVPKKWRGVRAIHVKGPETMALPIWLADELWVDEEDVLDESVVKEIEERVSEKKNKKRKTRGMDASEIEGGEEKKQKLLESNDEKLDQEIALRKEMLKKQKEDAAKELDAVPVVVKKTKKTKKVAAKLHFTSVPFCSVLF</sequence>
<dbReference type="Proteomes" id="UP000297452">
    <property type="component" value="Unassembled WGS sequence"/>
</dbReference>
<dbReference type="InterPro" id="IPR028364">
    <property type="entry name" value="Ribosomal_uL1/biogenesis"/>
</dbReference>
<reference evidence="2 3" key="1">
    <citation type="submission" date="2017-12" db="EMBL/GenBank/DDBJ databases">
        <title>Comparative genomics of Botrytis spp.</title>
        <authorList>
            <person name="Valero-Jimenez C.A."/>
            <person name="Tapia P."/>
            <person name="Veloso J."/>
            <person name="Silva-Moreno E."/>
            <person name="Staats M."/>
            <person name="Valdes J.H."/>
            <person name="Van Kan J.A.L."/>
        </authorList>
    </citation>
    <scope>NUCLEOTIDE SEQUENCE [LARGE SCALE GENOMIC DNA]</scope>
    <source>
        <strain evidence="2 3">MUCL2120</strain>
    </source>
</reference>